<feature type="compositionally biased region" description="Basic and acidic residues" evidence="1">
    <location>
        <begin position="33"/>
        <end position="45"/>
    </location>
</feature>
<organism evidence="2 3">
    <name type="scientific">Marchantia polymorpha subsp. ruderalis</name>
    <dbReference type="NCBI Taxonomy" id="1480154"/>
    <lineage>
        <taxon>Eukaryota</taxon>
        <taxon>Viridiplantae</taxon>
        <taxon>Streptophyta</taxon>
        <taxon>Embryophyta</taxon>
        <taxon>Marchantiophyta</taxon>
        <taxon>Marchantiopsida</taxon>
        <taxon>Marchantiidae</taxon>
        <taxon>Marchantiales</taxon>
        <taxon>Marchantiaceae</taxon>
        <taxon>Marchantia</taxon>
    </lineage>
</organism>
<evidence type="ECO:0000256" key="1">
    <source>
        <dbReference type="SAM" id="MobiDB-lite"/>
    </source>
</evidence>
<dbReference type="Proteomes" id="UP000077202">
    <property type="component" value="Unassembled WGS sequence"/>
</dbReference>
<gene>
    <name evidence="2" type="ORF">AXG93_2912s1460</name>
</gene>
<feature type="compositionally biased region" description="Polar residues" evidence="1">
    <location>
        <begin position="19"/>
        <end position="29"/>
    </location>
</feature>
<reference evidence="2" key="1">
    <citation type="submission" date="2016-03" db="EMBL/GenBank/DDBJ databases">
        <title>Mechanisms controlling the formation of the plant cell surface in tip-growing cells are functionally conserved among land plants.</title>
        <authorList>
            <person name="Honkanen S."/>
            <person name="Jones V.A."/>
            <person name="Morieri G."/>
            <person name="Champion C."/>
            <person name="Hetherington A.J."/>
            <person name="Kelly S."/>
            <person name="Saint-Marcoux D."/>
            <person name="Proust H."/>
            <person name="Prescott H."/>
            <person name="Dolan L."/>
        </authorList>
    </citation>
    <scope>NUCLEOTIDE SEQUENCE [LARGE SCALE GENOMIC DNA]</scope>
    <source>
        <tissue evidence="2">Whole gametophyte</tissue>
    </source>
</reference>
<evidence type="ECO:0000313" key="2">
    <source>
        <dbReference type="EMBL" id="OAE32156.1"/>
    </source>
</evidence>
<evidence type="ECO:0000313" key="3">
    <source>
        <dbReference type="Proteomes" id="UP000077202"/>
    </source>
</evidence>
<feature type="region of interest" description="Disordered" evidence="1">
    <location>
        <begin position="128"/>
        <end position="164"/>
    </location>
</feature>
<dbReference type="EMBL" id="LVLJ01000884">
    <property type="protein sequence ID" value="OAE32156.1"/>
    <property type="molecule type" value="Genomic_DNA"/>
</dbReference>
<protein>
    <submittedName>
        <fullName evidence="2">Uncharacterized protein</fullName>
    </submittedName>
</protein>
<name>A0A176WIY5_MARPO</name>
<proteinExistence type="predicted"/>
<feature type="region of interest" description="Disordered" evidence="1">
    <location>
        <begin position="1"/>
        <end position="45"/>
    </location>
</feature>
<keyword evidence="3" id="KW-1185">Reference proteome</keyword>
<accession>A0A176WIY5</accession>
<comment type="caution">
    <text evidence="2">The sequence shown here is derived from an EMBL/GenBank/DDBJ whole genome shotgun (WGS) entry which is preliminary data.</text>
</comment>
<dbReference type="AlphaFoldDB" id="A0A176WIY5"/>
<sequence>MMAPAAAAASFETRDHSESLLTAETTTDSALPKMKDEDVLKPEAEDRAILRNARIPSPSSIDHRGVDRSPFELNRCWHRRSSISTCMHRGKAAAAAAAEPDRFAFPCCRGLESEADRIDGWAKAMGGHARSSTLAPRPPDGAMSSWRGRRTSGTAQGDRATRDLVPIDESAEQSWSPGVKGVHYVQVPGGDFCHFIRWTFP</sequence>